<accession>A0ABZ2LYZ2</accession>
<evidence type="ECO:0000313" key="2">
    <source>
        <dbReference type="Proteomes" id="UP001370348"/>
    </source>
</evidence>
<gene>
    <name evidence="1" type="ORF">LZC94_02560</name>
</gene>
<proteinExistence type="predicted"/>
<sequence>MMTRTERATMLENARSAVRGDDPAPRLHVIARTDGRLAIAFLVTLLRADGDLVLPLSEGKNLVGRMSDRLGLTESWPRPYAVESAQWVIECQPGQAEVYDAASTNLSILLPREFADDAPLQDGIHSFEALTVMRGAIPLPHPNAPSERHRYPLREGDVLRGMYASLLFGWMRPPR</sequence>
<dbReference type="RefSeq" id="WP_394825792.1">
    <property type="nucleotide sequence ID" value="NZ_CP089984.1"/>
</dbReference>
<organism evidence="1 2">
    <name type="scientific">Pendulispora albinea</name>
    <dbReference type="NCBI Taxonomy" id="2741071"/>
    <lineage>
        <taxon>Bacteria</taxon>
        <taxon>Pseudomonadati</taxon>
        <taxon>Myxococcota</taxon>
        <taxon>Myxococcia</taxon>
        <taxon>Myxococcales</taxon>
        <taxon>Sorangiineae</taxon>
        <taxon>Pendulisporaceae</taxon>
        <taxon>Pendulispora</taxon>
    </lineage>
</organism>
<dbReference type="Proteomes" id="UP001370348">
    <property type="component" value="Chromosome"/>
</dbReference>
<dbReference type="EMBL" id="CP089984">
    <property type="protein sequence ID" value="WXB16163.1"/>
    <property type="molecule type" value="Genomic_DNA"/>
</dbReference>
<name>A0ABZ2LYZ2_9BACT</name>
<protein>
    <submittedName>
        <fullName evidence="1">Uncharacterized protein</fullName>
    </submittedName>
</protein>
<reference evidence="1 2" key="1">
    <citation type="submission" date="2021-12" db="EMBL/GenBank/DDBJ databases">
        <title>Discovery of the Pendulisporaceae a myxobacterial family with distinct sporulation behavior and unique specialized metabolism.</title>
        <authorList>
            <person name="Garcia R."/>
            <person name="Popoff A."/>
            <person name="Bader C.D."/>
            <person name="Loehr J."/>
            <person name="Walesch S."/>
            <person name="Walt C."/>
            <person name="Boldt J."/>
            <person name="Bunk B."/>
            <person name="Haeckl F.J.F.P.J."/>
            <person name="Gunesch A.P."/>
            <person name="Birkelbach J."/>
            <person name="Nuebel U."/>
            <person name="Pietschmann T."/>
            <person name="Bach T."/>
            <person name="Mueller R."/>
        </authorList>
    </citation>
    <scope>NUCLEOTIDE SEQUENCE [LARGE SCALE GENOMIC DNA]</scope>
    <source>
        <strain evidence="1 2">MSr11954</strain>
    </source>
</reference>
<evidence type="ECO:0000313" key="1">
    <source>
        <dbReference type="EMBL" id="WXB16163.1"/>
    </source>
</evidence>
<keyword evidence="2" id="KW-1185">Reference proteome</keyword>